<dbReference type="Proteomes" id="UP001367508">
    <property type="component" value="Unassembled WGS sequence"/>
</dbReference>
<dbReference type="AlphaFoldDB" id="A0AAN9MNY7"/>
<feature type="compositionally biased region" description="Basic and acidic residues" evidence="1">
    <location>
        <begin position="20"/>
        <end position="29"/>
    </location>
</feature>
<protein>
    <submittedName>
        <fullName evidence="2">Uncharacterized protein</fullName>
    </submittedName>
</protein>
<gene>
    <name evidence="2" type="ORF">VNO77_00217</name>
</gene>
<feature type="compositionally biased region" description="Polar residues" evidence="1">
    <location>
        <begin position="30"/>
        <end position="46"/>
    </location>
</feature>
<feature type="compositionally biased region" description="Basic and acidic residues" evidence="1">
    <location>
        <begin position="1"/>
        <end position="13"/>
    </location>
</feature>
<comment type="caution">
    <text evidence="2">The sequence shown here is derived from an EMBL/GenBank/DDBJ whole genome shotgun (WGS) entry which is preliminary data.</text>
</comment>
<organism evidence="2 3">
    <name type="scientific">Canavalia gladiata</name>
    <name type="common">Sword bean</name>
    <name type="synonym">Dolichos gladiatus</name>
    <dbReference type="NCBI Taxonomy" id="3824"/>
    <lineage>
        <taxon>Eukaryota</taxon>
        <taxon>Viridiplantae</taxon>
        <taxon>Streptophyta</taxon>
        <taxon>Embryophyta</taxon>
        <taxon>Tracheophyta</taxon>
        <taxon>Spermatophyta</taxon>
        <taxon>Magnoliopsida</taxon>
        <taxon>eudicotyledons</taxon>
        <taxon>Gunneridae</taxon>
        <taxon>Pentapetalae</taxon>
        <taxon>rosids</taxon>
        <taxon>fabids</taxon>
        <taxon>Fabales</taxon>
        <taxon>Fabaceae</taxon>
        <taxon>Papilionoideae</taxon>
        <taxon>50 kb inversion clade</taxon>
        <taxon>NPAAA clade</taxon>
        <taxon>indigoferoid/millettioid clade</taxon>
        <taxon>Phaseoleae</taxon>
        <taxon>Canavalia</taxon>
    </lineage>
</organism>
<reference evidence="2 3" key="1">
    <citation type="submission" date="2024-01" db="EMBL/GenBank/DDBJ databases">
        <title>The genomes of 5 underutilized Papilionoideae crops provide insights into root nodulation and disease resistanc.</title>
        <authorList>
            <person name="Jiang F."/>
        </authorList>
    </citation>
    <scope>NUCLEOTIDE SEQUENCE [LARGE SCALE GENOMIC DNA]</scope>
    <source>
        <strain evidence="2">LVBAO_FW01</strain>
        <tissue evidence="2">Leaves</tissue>
    </source>
</reference>
<sequence length="223" mass="24580">MGECDKRKRFRDDSESDSPESSKHLRVDSDANSSESRLNRVNSGESSDGFELGRVEPVVDSSEIQDDLFNMLNDAENVTERDPIMQVQGLDSVIKSFEEEILAPGPEPNPNPNHEPEVGEFKPNLGYLLEASDDELGLPPTVAPSEETGKVEEYHDSVRIGPEGVDLTGFLGFEDDIRNYDGFGLVGYDAEDNGGGYVTIDGLFDYAELPADILWRSESLQAM</sequence>
<keyword evidence="3" id="KW-1185">Reference proteome</keyword>
<evidence type="ECO:0000313" key="3">
    <source>
        <dbReference type="Proteomes" id="UP001367508"/>
    </source>
</evidence>
<evidence type="ECO:0000256" key="1">
    <source>
        <dbReference type="SAM" id="MobiDB-lite"/>
    </source>
</evidence>
<proteinExistence type="predicted"/>
<evidence type="ECO:0000313" key="2">
    <source>
        <dbReference type="EMBL" id="KAK7358290.1"/>
    </source>
</evidence>
<name>A0AAN9MNY7_CANGL</name>
<feature type="region of interest" description="Disordered" evidence="1">
    <location>
        <begin position="1"/>
        <end position="57"/>
    </location>
</feature>
<accession>A0AAN9MNY7</accession>
<dbReference type="PANTHER" id="PTHR34539:SF15">
    <property type="match status" value="1"/>
</dbReference>
<dbReference type="PANTHER" id="PTHR34539">
    <property type="entry name" value="T6J4.11 PROTEIN"/>
    <property type="match status" value="1"/>
</dbReference>
<dbReference type="EMBL" id="JAYMYQ010000001">
    <property type="protein sequence ID" value="KAK7358290.1"/>
    <property type="molecule type" value="Genomic_DNA"/>
</dbReference>